<dbReference type="InterPro" id="IPR050223">
    <property type="entry name" value="D-isomer_2-hydroxyacid_DH"/>
</dbReference>
<accession>A0A6M3ZY42</accession>
<protein>
    <submittedName>
        <fullName evidence="7">2-hydroxyacid dehydrogenase</fullName>
    </submittedName>
</protein>
<dbReference type="AlphaFoldDB" id="A0A6M3ZY42"/>
<evidence type="ECO:0000313" key="8">
    <source>
        <dbReference type="Proteomes" id="UP000501648"/>
    </source>
</evidence>
<organism evidence="7 8">
    <name type="scientific">Herbaspirillum rubrisubalbicans Os34</name>
    <dbReference type="NCBI Taxonomy" id="1235827"/>
    <lineage>
        <taxon>Bacteria</taxon>
        <taxon>Pseudomonadati</taxon>
        <taxon>Pseudomonadota</taxon>
        <taxon>Betaproteobacteria</taxon>
        <taxon>Burkholderiales</taxon>
        <taxon>Oxalobacteraceae</taxon>
        <taxon>Herbaspirillum</taxon>
    </lineage>
</organism>
<dbReference type="CDD" id="cd12156">
    <property type="entry name" value="HPPR"/>
    <property type="match status" value="1"/>
</dbReference>
<dbReference type="InterPro" id="IPR006140">
    <property type="entry name" value="D-isomer_DH_NAD-bd"/>
</dbReference>
<dbReference type="InterPro" id="IPR036291">
    <property type="entry name" value="NAD(P)-bd_dom_sf"/>
</dbReference>
<comment type="similarity">
    <text evidence="4">Belongs to the D-isomer specific 2-hydroxyacid dehydrogenase family.</text>
</comment>
<dbReference type="SUPFAM" id="SSF51735">
    <property type="entry name" value="NAD(P)-binding Rossmann-fold domains"/>
    <property type="match status" value="1"/>
</dbReference>
<evidence type="ECO:0000259" key="6">
    <source>
        <dbReference type="Pfam" id="PF02826"/>
    </source>
</evidence>
<dbReference type="Pfam" id="PF02826">
    <property type="entry name" value="2-Hacid_dh_C"/>
    <property type="match status" value="1"/>
</dbReference>
<dbReference type="GO" id="GO:0030267">
    <property type="term" value="F:glyoxylate reductase (NADPH) activity"/>
    <property type="evidence" value="ECO:0007669"/>
    <property type="project" value="TreeGrafter"/>
</dbReference>
<dbReference type="Gene3D" id="3.40.50.720">
    <property type="entry name" value="NAD(P)-binding Rossmann-like Domain"/>
    <property type="match status" value="2"/>
</dbReference>
<keyword evidence="1" id="KW-0521">NADP</keyword>
<dbReference type="FunFam" id="3.40.50.720:FF:000213">
    <property type="entry name" value="Putative 2-hydroxyacid dehydrogenase"/>
    <property type="match status" value="1"/>
</dbReference>
<gene>
    <name evidence="7" type="ORF">C798_22240</name>
</gene>
<evidence type="ECO:0000259" key="5">
    <source>
        <dbReference type="Pfam" id="PF00389"/>
    </source>
</evidence>
<dbReference type="GO" id="GO:0051287">
    <property type="term" value="F:NAD binding"/>
    <property type="evidence" value="ECO:0007669"/>
    <property type="project" value="InterPro"/>
</dbReference>
<dbReference type="Proteomes" id="UP000501648">
    <property type="component" value="Chromosome"/>
</dbReference>
<evidence type="ECO:0000256" key="2">
    <source>
        <dbReference type="ARBA" id="ARBA00023002"/>
    </source>
</evidence>
<dbReference type="PANTHER" id="PTHR10996">
    <property type="entry name" value="2-HYDROXYACID DEHYDROGENASE-RELATED"/>
    <property type="match status" value="1"/>
</dbReference>
<evidence type="ECO:0000313" key="7">
    <source>
        <dbReference type="EMBL" id="QJQ02850.1"/>
    </source>
</evidence>
<dbReference type="GO" id="GO:0005829">
    <property type="term" value="C:cytosol"/>
    <property type="evidence" value="ECO:0007669"/>
    <property type="project" value="TreeGrafter"/>
</dbReference>
<evidence type="ECO:0000256" key="4">
    <source>
        <dbReference type="RuleBase" id="RU003719"/>
    </source>
</evidence>
<keyword evidence="2 4" id="KW-0560">Oxidoreductase</keyword>
<dbReference type="EMBL" id="CP008956">
    <property type="protein sequence ID" value="QJQ02850.1"/>
    <property type="molecule type" value="Genomic_DNA"/>
</dbReference>
<dbReference type="GO" id="GO:0016618">
    <property type="term" value="F:hydroxypyruvate reductase [NAD(P)H] activity"/>
    <property type="evidence" value="ECO:0007669"/>
    <property type="project" value="TreeGrafter"/>
</dbReference>
<evidence type="ECO:0000256" key="3">
    <source>
        <dbReference type="ARBA" id="ARBA00023027"/>
    </source>
</evidence>
<reference evidence="7 8" key="1">
    <citation type="journal article" date="2012" name="J. Bacteriol.">
        <title>Genome sequence of the pathogenic Herbaspirillum seropedicae strain Os34, isolated from rice roots.</title>
        <authorList>
            <person name="Ye W."/>
            <person name="Ye S."/>
            <person name="Liu J."/>
            <person name="Chang S."/>
            <person name="Chen M."/>
            <person name="Zhu B."/>
            <person name="Guo L."/>
            <person name="An Q."/>
        </authorList>
    </citation>
    <scope>NUCLEOTIDE SEQUENCE [LARGE SCALE GENOMIC DNA]</scope>
    <source>
        <strain evidence="7 8">Os34</strain>
    </source>
</reference>
<keyword evidence="3" id="KW-0520">NAD</keyword>
<evidence type="ECO:0000256" key="1">
    <source>
        <dbReference type="ARBA" id="ARBA00022857"/>
    </source>
</evidence>
<feature type="domain" description="D-isomer specific 2-hydroxyacid dehydrogenase NAD-binding" evidence="6">
    <location>
        <begin position="114"/>
        <end position="285"/>
    </location>
</feature>
<feature type="domain" description="D-isomer specific 2-hydroxyacid dehydrogenase catalytic" evidence="5">
    <location>
        <begin position="11"/>
        <end position="316"/>
    </location>
</feature>
<proteinExistence type="inferred from homology"/>
<dbReference type="InterPro" id="IPR006139">
    <property type="entry name" value="D-isomer_2_OHA_DH_cat_dom"/>
</dbReference>
<dbReference type="PANTHER" id="PTHR10996:SF178">
    <property type="entry name" value="2-HYDROXYACID DEHYDROGENASE YGL185C-RELATED"/>
    <property type="match status" value="1"/>
</dbReference>
<sequence>MTMTSSSRPTVLIVARLPQALLDLLQQNFTCHNLILDGLSEQQLAAIAPQVRAIAANGEAKVGREFMARFPALEIVSVFGVGYDGVDVPAARERGIQVTHTPDVLNDDVADLAIALMLAVARKVVRADHFARSGQWQNGPFPLTTKVSGARLGIVGLGRIGQAIAKRAAAFDMQIAYHNRSRKDVPYTYMEDIVSLAAAVDFLVMITPGGAGTRALVNAEVLEALGPQGYLINVARGSVVDETALIAALQAGKIAGAGLDVFANEPHIPAELAALENVVLTPHMASGTLLTRTAMAELAFTNLQVHFDGKPVVTPVPE</sequence>
<name>A0A6M3ZY42_9BURK</name>
<dbReference type="SUPFAM" id="SSF52283">
    <property type="entry name" value="Formate/glycerate dehydrogenase catalytic domain-like"/>
    <property type="match status" value="1"/>
</dbReference>
<dbReference type="Pfam" id="PF00389">
    <property type="entry name" value="2-Hacid_dh"/>
    <property type="match status" value="1"/>
</dbReference>